<gene>
    <name evidence="2" type="primary">LOC142174468</name>
</gene>
<reference evidence="2" key="2">
    <citation type="submission" date="2025-08" db="UniProtKB">
        <authorList>
            <consortium name="RefSeq"/>
        </authorList>
    </citation>
    <scope>IDENTIFICATION</scope>
    <source>
        <tissue evidence="2">Leaf</tissue>
    </source>
</reference>
<organism evidence="1 2">
    <name type="scientific">Nicotiana tabacum</name>
    <name type="common">Common tobacco</name>
    <dbReference type="NCBI Taxonomy" id="4097"/>
    <lineage>
        <taxon>Eukaryota</taxon>
        <taxon>Viridiplantae</taxon>
        <taxon>Streptophyta</taxon>
        <taxon>Embryophyta</taxon>
        <taxon>Tracheophyta</taxon>
        <taxon>Spermatophyta</taxon>
        <taxon>Magnoliopsida</taxon>
        <taxon>eudicotyledons</taxon>
        <taxon>Gunneridae</taxon>
        <taxon>Pentapetalae</taxon>
        <taxon>asterids</taxon>
        <taxon>lamiids</taxon>
        <taxon>Solanales</taxon>
        <taxon>Solanaceae</taxon>
        <taxon>Nicotianoideae</taxon>
        <taxon>Nicotianeae</taxon>
        <taxon>Nicotiana</taxon>
    </lineage>
</organism>
<evidence type="ECO:0000313" key="2">
    <source>
        <dbReference type="RefSeq" id="XP_075096369.1"/>
    </source>
</evidence>
<reference evidence="1" key="1">
    <citation type="journal article" date="2014" name="Nat. Commun.">
        <title>The tobacco genome sequence and its comparison with those of tomato and potato.</title>
        <authorList>
            <person name="Sierro N."/>
            <person name="Battey J.N."/>
            <person name="Ouadi S."/>
            <person name="Bakaher N."/>
            <person name="Bovet L."/>
            <person name="Willig A."/>
            <person name="Goepfert S."/>
            <person name="Peitsch M.C."/>
            <person name="Ivanov N.V."/>
        </authorList>
    </citation>
    <scope>NUCLEOTIDE SEQUENCE [LARGE SCALE GENOMIC DNA]</scope>
</reference>
<sequence length="287" mass="33501">MVDHKHLTTELTFDAQFQSPTVGQSEGIFLMWKDDLLKLEEVATNPQGVHDMVKNILEDLASMYEGSWLVGGDLNELLKARDQFGRYSNKQDLILERLDRCFETDAWIEKFPESTVTHLPRTHSDHCLLLLSFSHQNHNRANNPFKFESMWCSHPNFFPLEEDSFDARTDILEATSVFTNRETGWNKHAFGNIFHRKRHILARLSGIQKSNAYPFRTFLQDLEAKLQHDFSAILKSKEYFWKLKSIISLLIEGDANTKFFYISTLNKRRRNMIMSLKDEVGNNIQNP</sequence>
<proteinExistence type="predicted"/>
<name>A0AC58TGM8_TOBAC</name>
<evidence type="ECO:0000313" key="1">
    <source>
        <dbReference type="Proteomes" id="UP000790787"/>
    </source>
</evidence>
<protein>
    <submittedName>
        <fullName evidence="2">Uncharacterized protein LOC142174468</fullName>
    </submittedName>
</protein>
<accession>A0AC58TGM8</accession>
<dbReference type="RefSeq" id="XP_075096369.1">
    <property type="nucleotide sequence ID" value="XM_075240268.1"/>
</dbReference>
<dbReference type="Proteomes" id="UP000790787">
    <property type="component" value="Chromosome 20"/>
</dbReference>
<keyword evidence="1" id="KW-1185">Reference proteome</keyword>